<feature type="transmembrane region" description="Helical" evidence="8">
    <location>
        <begin position="1070"/>
        <end position="1090"/>
    </location>
</feature>
<protein>
    <submittedName>
        <fullName evidence="10">YhgE/Pip family protein</fullName>
    </submittedName>
</protein>
<dbReference type="InterPro" id="IPR013525">
    <property type="entry name" value="ABC2_TM"/>
</dbReference>
<dbReference type="GO" id="GO:0003677">
    <property type="term" value="F:DNA binding"/>
    <property type="evidence" value="ECO:0007669"/>
    <property type="project" value="UniProtKB-UniRule"/>
</dbReference>
<keyword evidence="4 6" id="KW-0238">DNA-binding</keyword>
<dbReference type="Proteomes" id="UP000886723">
    <property type="component" value="Unassembled WGS sequence"/>
</dbReference>
<reference evidence="10" key="2">
    <citation type="journal article" date="2021" name="PeerJ">
        <title>Extensive microbial diversity within the chicken gut microbiome revealed by metagenomics and culture.</title>
        <authorList>
            <person name="Gilroy R."/>
            <person name="Ravi A."/>
            <person name="Getino M."/>
            <person name="Pursley I."/>
            <person name="Horton D.L."/>
            <person name="Alikhan N.F."/>
            <person name="Baker D."/>
            <person name="Gharbi K."/>
            <person name="Hall N."/>
            <person name="Watson M."/>
            <person name="Adriaenssens E.M."/>
            <person name="Foster-Nyarko E."/>
            <person name="Jarju S."/>
            <person name="Secka A."/>
            <person name="Antonio M."/>
            <person name="Oren A."/>
            <person name="Chaudhuri R.R."/>
            <person name="La Ragione R."/>
            <person name="Hildebrand F."/>
            <person name="Pallen M.J."/>
        </authorList>
    </citation>
    <scope>NUCLEOTIDE SEQUENCE</scope>
    <source>
        <strain evidence="10">ChiBcec2-4451</strain>
    </source>
</reference>
<evidence type="ECO:0000256" key="7">
    <source>
        <dbReference type="SAM" id="Coils"/>
    </source>
</evidence>
<evidence type="ECO:0000259" key="9">
    <source>
        <dbReference type="PROSITE" id="PS50977"/>
    </source>
</evidence>
<dbReference type="Pfam" id="PF12698">
    <property type="entry name" value="ABC2_membrane_3"/>
    <property type="match status" value="2"/>
</dbReference>
<feature type="transmembrane region" description="Helical" evidence="8">
    <location>
        <begin position="959"/>
        <end position="979"/>
    </location>
</feature>
<dbReference type="PANTHER" id="PTHR43077:SF5">
    <property type="entry name" value="PHAGE INFECTION PROTEIN"/>
    <property type="match status" value="1"/>
</dbReference>
<evidence type="ECO:0000256" key="5">
    <source>
        <dbReference type="ARBA" id="ARBA00023136"/>
    </source>
</evidence>
<dbReference type="Gene3D" id="1.10.357.10">
    <property type="entry name" value="Tetracycline Repressor, domain 2"/>
    <property type="match status" value="1"/>
</dbReference>
<dbReference type="InterPro" id="IPR017500">
    <property type="entry name" value="Phage_infect_YhgE_N"/>
</dbReference>
<dbReference type="PANTHER" id="PTHR43077">
    <property type="entry name" value="TRANSPORT PERMEASE YVFS-RELATED"/>
    <property type="match status" value="1"/>
</dbReference>
<dbReference type="InterPro" id="IPR011049">
    <property type="entry name" value="Serralysin-like_metalloprot_C"/>
</dbReference>
<dbReference type="InterPro" id="IPR009057">
    <property type="entry name" value="Homeodomain-like_sf"/>
</dbReference>
<comment type="subcellular location">
    <subcellularLocation>
        <location evidence="1">Membrane</location>
        <topology evidence="1">Multi-pass membrane protein</topology>
    </subcellularLocation>
</comment>
<feature type="domain" description="HTH tetR-type" evidence="9">
    <location>
        <begin position="3"/>
        <end position="63"/>
    </location>
</feature>
<evidence type="ECO:0000256" key="3">
    <source>
        <dbReference type="ARBA" id="ARBA00022989"/>
    </source>
</evidence>
<dbReference type="AlphaFoldDB" id="A0A9D1T664"/>
<evidence type="ECO:0000313" key="11">
    <source>
        <dbReference type="Proteomes" id="UP000886723"/>
    </source>
</evidence>
<evidence type="ECO:0000256" key="2">
    <source>
        <dbReference type="ARBA" id="ARBA00022692"/>
    </source>
</evidence>
<dbReference type="NCBIfam" id="TIGR03062">
    <property type="entry name" value="pip_yhgE_Cterm"/>
    <property type="match status" value="1"/>
</dbReference>
<comment type="caution">
    <text evidence="10">The sequence shown here is derived from an EMBL/GenBank/DDBJ whole genome shotgun (WGS) entry which is preliminary data.</text>
</comment>
<dbReference type="Gene3D" id="3.40.1710.10">
    <property type="entry name" value="abc type-2 transporter like domain"/>
    <property type="match status" value="1"/>
</dbReference>
<feature type="transmembrane region" description="Helical" evidence="8">
    <location>
        <begin position="1015"/>
        <end position="1035"/>
    </location>
</feature>
<dbReference type="Gene3D" id="1.10.287.950">
    <property type="entry name" value="Methyl-accepting chemotaxis protein"/>
    <property type="match status" value="1"/>
</dbReference>
<accession>A0A9D1T664</accession>
<reference evidence="10" key="1">
    <citation type="submission" date="2020-10" db="EMBL/GenBank/DDBJ databases">
        <authorList>
            <person name="Gilroy R."/>
        </authorList>
    </citation>
    <scope>NUCLEOTIDE SEQUENCE</scope>
    <source>
        <strain evidence="10">ChiBcec2-4451</strain>
    </source>
</reference>
<dbReference type="EMBL" id="DVON01000066">
    <property type="protein sequence ID" value="HIV12148.1"/>
    <property type="molecule type" value="Genomic_DNA"/>
</dbReference>
<feature type="transmembrane region" description="Helical" evidence="8">
    <location>
        <begin position="985"/>
        <end position="1008"/>
    </location>
</feature>
<dbReference type="GO" id="GO:0140359">
    <property type="term" value="F:ABC-type transporter activity"/>
    <property type="evidence" value="ECO:0007669"/>
    <property type="project" value="InterPro"/>
</dbReference>
<dbReference type="InterPro" id="IPR017501">
    <property type="entry name" value="Phage_infect_YhgE_C"/>
</dbReference>
<dbReference type="SUPFAM" id="SSF46689">
    <property type="entry name" value="Homeodomain-like"/>
    <property type="match status" value="1"/>
</dbReference>
<dbReference type="SUPFAM" id="SSF58100">
    <property type="entry name" value="Bacterial hemolysins"/>
    <property type="match status" value="1"/>
</dbReference>
<name>A0A9D1T664_9FIRM</name>
<gene>
    <name evidence="10" type="ORF">IAA63_03275</name>
</gene>
<keyword evidence="2 8" id="KW-0812">Transmembrane</keyword>
<sequence length="1116" mass="119291">MSKFTRDAIRNSFLKLLNERPLSQIKVKDIVEDCGINRNTFYYYFHDIPSLIEDMVMEEAERIIREYPSPETIEDLKSMWDPYGNLKNLPVAVVNEDCPVEYEGKTLNIGDEMVKNLRESDALDFRFMDAGQAQKGLADGSWYMVITIPENFSRNAATLLDEKPEKMELTFETNPGTNYIASKMGESAAEKLCEETASQVTETYAKILFEQLASVEDGIREAADGSRALADGVSTAAGGSIELKENLRKLADSTLTFSDGAGQLTKGLKEYTGGVESVKEGASRLNTGTETMKEKIPELTEGIHRLQQGTETYTGGVAALDAQSEQLLDGSGKMNEGAEQLTEGLDTAENGTAQYVRAVDAFAENAVRYAMGTKQLADGAAQLEDLENLRQISEGISRLNASVTEGENSLKSGTRQLEDGLGNLYEQLQRISEETSDSSIREFAENMEKTRTWSQEAGEAVTQISMEMDGTAADLRQYAALAASVQSSLTDMTAQMESVRTSAAAAAESMKGAVGSCAEDADSKIESANRQVQSARETMASAASSLENIYGQLAAQGTVSQDTLDALSQTMTSMNTAAGNLQEISGIDQSSYLGSVQVAYENISGALDQWEAVDAGVYDQLEQAAGDLNGAADLLTEKGDSIKAQAENMAKTAGQMKIAARTDPGSLPDTLRSLTGAAGKLYEGACQVSSGVNTTSEKLTELETATSGFPAAAQGVKSLEEGFETLTSGNEALLAGAKGLNKAGADLDDGLRAAVSGGDTLAEGMRSLDGGVRAYTGGVSLLARNSAALTGGTRQLLEGSDELISGMDSFAGGTESLYEGVSRLTQNSGQLTEGAKLLADGSEQIQTGAGRLYQGSEELDAGMQELMEGSETLAAALEDGVGDLNGQEFSEETISMLASPLEAKEKKITNVENNGHGMAPYMMSVGLWVGCLAFCLMYPLTQYTGRLKSGFSWWASKAVVLYPVAVLQGILLIVLLHVADGFQPARMMETICFACLTAVSFTSIMYFFNITLGKVGSFLMLIFMVIQLSGSAGTYPVEISPPFVSRIHAFLPFTCTVDAFRSAISGGESILPSVTPLVVLTLVFTGLTILQFQHMARCRKTGKKLLIDWMEEKGLA</sequence>
<dbReference type="PROSITE" id="PS50977">
    <property type="entry name" value="HTH_TETR_2"/>
    <property type="match status" value="1"/>
</dbReference>
<dbReference type="InterPro" id="IPR001647">
    <property type="entry name" value="HTH_TetR"/>
</dbReference>
<dbReference type="NCBIfam" id="TIGR03061">
    <property type="entry name" value="pip_yhgE_Nterm"/>
    <property type="match status" value="1"/>
</dbReference>
<feature type="DNA-binding region" description="H-T-H motif" evidence="6">
    <location>
        <begin position="26"/>
        <end position="45"/>
    </location>
</feature>
<organism evidence="10 11">
    <name type="scientific">Candidatus Pullilachnospira stercoravium</name>
    <dbReference type="NCBI Taxonomy" id="2840913"/>
    <lineage>
        <taxon>Bacteria</taxon>
        <taxon>Bacillati</taxon>
        <taxon>Bacillota</taxon>
        <taxon>Clostridia</taxon>
        <taxon>Lachnospirales</taxon>
        <taxon>Lachnospiraceae</taxon>
        <taxon>Lachnospiraceae incertae sedis</taxon>
        <taxon>Candidatus Pullilachnospira</taxon>
    </lineage>
</organism>
<feature type="transmembrane region" description="Helical" evidence="8">
    <location>
        <begin position="918"/>
        <end position="938"/>
    </location>
</feature>
<proteinExistence type="predicted"/>
<evidence type="ECO:0000256" key="1">
    <source>
        <dbReference type="ARBA" id="ARBA00004141"/>
    </source>
</evidence>
<keyword evidence="5 8" id="KW-0472">Membrane</keyword>
<evidence type="ECO:0000256" key="4">
    <source>
        <dbReference type="ARBA" id="ARBA00023125"/>
    </source>
</evidence>
<keyword evidence="3 8" id="KW-1133">Transmembrane helix</keyword>
<evidence type="ECO:0000256" key="6">
    <source>
        <dbReference type="PROSITE-ProRule" id="PRU00335"/>
    </source>
</evidence>
<dbReference type="SUPFAM" id="SSF101967">
    <property type="entry name" value="Adhesin YadA, collagen-binding domain"/>
    <property type="match status" value="1"/>
</dbReference>
<dbReference type="InterPro" id="IPR051328">
    <property type="entry name" value="T7SS_ABC-Transporter"/>
</dbReference>
<dbReference type="GO" id="GO:0016020">
    <property type="term" value="C:membrane"/>
    <property type="evidence" value="ECO:0007669"/>
    <property type="project" value="UniProtKB-SubCell"/>
</dbReference>
<evidence type="ECO:0000313" key="10">
    <source>
        <dbReference type="EMBL" id="HIV12148.1"/>
    </source>
</evidence>
<feature type="coiled-coil region" evidence="7">
    <location>
        <begin position="518"/>
        <end position="545"/>
    </location>
</feature>
<evidence type="ECO:0000256" key="8">
    <source>
        <dbReference type="SAM" id="Phobius"/>
    </source>
</evidence>
<keyword evidence="7" id="KW-0175">Coiled coil</keyword>